<sequence length="90" mass="10843">MVSFEDQSSWILFIRNEDHKNPFEELTRVSPFGHQDKLKSQWLKMWQVKRTVSFSVWRWNEQEPQSETIQDQWQCFLLQGLVGKGLQQTS</sequence>
<comment type="caution">
    <text evidence="1">The sequence shown here is derived from an EMBL/GenBank/DDBJ whole genome shotgun (WGS) entry which is preliminary data.</text>
</comment>
<protein>
    <submittedName>
        <fullName evidence="1">Uncharacterized protein</fullName>
    </submittedName>
</protein>
<gene>
    <name evidence="1" type="ORF">RRG08_009652</name>
</gene>
<proteinExistence type="predicted"/>
<evidence type="ECO:0000313" key="1">
    <source>
        <dbReference type="EMBL" id="KAK3776213.1"/>
    </source>
</evidence>
<keyword evidence="2" id="KW-1185">Reference proteome</keyword>
<name>A0AAE0ZV16_9GAST</name>
<dbReference type="AlphaFoldDB" id="A0AAE0ZV16"/>
<evidence type="ECO:0000313" key="2">
    <source>
        <dbReference type="Proteomes" id="UP001283361"/>
    </source>
</evidence>
<dbReference type="Proteomes" id="UP001283361">
    <property type="component" value="Unassembled WGS sequence"/>
</dbReference>
<organism evidence="1 2">
    <name type="scientific">Elysia crispata</name>
    <name type="common">lettuce slug</name>
    <dbReference type="NCBI Taxonomy" id="231223"/>
    <lineage>
        <taxon>Eukaryota</taxon>
        <taxon>Metazoa</taxon>
        <taxon>Spiralia</taxon>
        <taxon>Lophotrochozoa</taxon>
        <taxon>Mollusca</taxon>
        <taxon>Gastropoda</taxon>
        <taxon>Heterobranchia</taxon>
        <taxon>Euthyneura</taxon>
        <taxon>Panpulmonata</taxon>
        <taxon>Sacoglossa</taxon>
        <taxon>Placobranchoidea</taxon>
        <taxon>Plakobranchidae</taxon>
        <taxon>Elysia</taxon>
    </lineage>
</organism>
<reference evidence="1" key="1">
    <citation type="journal article" date="2023" name="G3 (Bethesda)">
        <title>A reference genome for the long-term kleptoplast-retaining sea slug Elysia crispata morphotype clarki.</title>
        <authorList>
            <person name="Eastman K.E."/>
            <person name="Pendleton A.L."/>
            <person name="Shaikh M.A."/>
            <person name="Suttiyut T."/>
            <person name="Ogas R."/>
            <person name="Tomko P."/>
            <person name="Gavelis G."/>
            <person name="Widhalm J.R."/>
            <person name="Wisecaver J.H."/>
        </authorList>
    </citation>
    <scope>NUCLEOTIDE SEQUENCE</scope>
    <source>
        <strain evidence="1">ECLA1</strain>
    </source>
</reference>
<accession>A0AAE0ZV16</accession>
<dbReference type="EMBL" id="JAWDGP010003238">
    <property type="protein sequence ID" value="KAK3776213.1"/>
    <property type="molecule type" value="Genomic_DNA"/>
</dbReference>